<feature type="compositionally biased region" description="Polar residues" evidence="1">
    <location>
        <begin position="705"/>
        <end position="717"/>
    </location>
</feature>
<organism evidence="3 4">
    <name type="scientific">Haloferax namakaokahaiae</name>
    <dbReference type="NCBI Taxonomy" id="1748331"/>
    <lineage>
        <taxon>Archaea</taxon>
        <taxon>Methanobacteriati</taxon>
        <taxon>Methanobacteriota</taxon>
        <taxon>Stenosarchaea group</taxon>
        <taxon>Halobacteria</taxon>
        <taxon>Halobacteriales</taxon>
        <taxon>Haloferacaceae</taxon>
        <taxon>Haloferax</taxon>
    </lineage>
</organism>
<feature type="transmembrane region" description="Helical" evidence="2">
    <location>
        <begin position="283"/>
        <end position="301"/>
    </location>
</feature>
<feature type="transmembrane region" description="Helical" evidence="2">
    <location>
        <begin position="386"/>
        <end position="406"/>
    </location>
</feature>
<gene>
    <name evidence="3" type="ORF">ACFQJC_17780</name>
</gene>
<feature type="transmembrane region" description="Helical" evidence="2">
    <location>
        <begin position="450"/>
        <end position="473"/>
    </location>
</feature>
<evidence type="ECO:0000256" key="1">
    <source>
        <dbReference type="SAM" id="MobiDB-lite"/>
    </source>
</evidence>
<feature type="transmembrane region" description="Helical" evidence="2">
    <location>
        <begin position="349"/>
        <end position="374"/>
    </location>
</feature>
<feature type="transmembrane region" description="Helical" evidence="2">
    <location>
        <begin position="73"/>
        <end position="97"/>
    </location>
</feature>
<evidence type="ECO:0000256" key="2">
    <source>
        <dbReference type="SAM" id="Phobius"/>
    </source>
</evidence>
<feature type="compositionally biased region" description="Basic and acidic residues" evidence="1">
    <location>
        <begin position="648"/>
        <end position="664"/>
    </location>
</feature>
<feature type="transmembrane region" description="Helical" evidence="2">
    <location>
        <begin position="231"/>
        <end position="248"/>
    </location>
</feature>
<name>A0ABD5ZJJ0_9EURY</name>
<feature type="transmembrane region" description="Helical" evidence="2">
    <location>
        <begin position="144"/>
        <end position="162"/>
    </location>
</feature>
<keyword evidence="2" id="KW-0472">Membrane</keyword>
<feature type="region of interest" description="Disordered" evidence="1">
    <location>
        <begin position="625"/>
        <end position="899"/>
    </location>
</feature>
<feature type="compositionally biased region" description="Basic and acidic residues" evidence="1">
    <location>
        <begin position="756"/>
        <end position="817"/>
    </location>
</feature>
<proteinExistence type="predicted"/>
<protein>
    <submittedName>
        <fullName evidence="3">Uncharacterized protein</fullName>
    </submittedName>
</protein>
<keyword evidence="4" id="KW-1185">Reference proteome</keyword>
<dbReference type="AlphaFoldDB" id="A0ABD5ZJJ0"/>
<dbReference type="Proteomes" id="UP001596481">
    <property type="component" value="Unassembled WGS sequence"/>
</dbReference>
<feature type="transmembrane region" description="Helical" evidence="2">
    <location>
        <begin position="254"/>
        <end position="271"/>
    </location>
</feature>
<feature type="transmembrane region" description="Helical" evidence="2">
    <location>
        <begin position="46"/>
        <end position="66"/>
    </location>
</feature>
<evidence type="ECO:0000313" key="3">
    <source>
        <dbReference type="EMBL" id="MFC7205364.1"/>
    </source>
</evidence>
<keyword evidence="2" id="KW-1133">Transmembrane helix</keyword>
<feature type="compositionally biased region" description="Low complexity" evidence="1">
    <location>
        <begin position="680"/>
        <end position="700"/>
    </location>
</feature>
<dbReference type="EMBL" id="JBHTAA010000015">
    <property type="protein sequence ID" value="MFC7205364.1"/>
    <property type="molecule type" value="Genomic_DNA"/>
</dbReference>
<evidence type="ECO:0000313" key="4">
    <source>
        <dbReference type="Proteomes" id="UP001596481"/>
    </source>
</evidence>
<feature type="transmembrane region" description="Helical" evidence="2">
    <location>
        <begin position="12"/>
        <end position="31"/>
    </location>
</feature>
<feature type="transmembrane region" description="Helical" evidence="2">
    <location>
        <begin position="174"/>
        <end position="194"/>
    </location>
</feature>
<accession>A0ABD5ZJJ0</accession>
<comment type="caution">
    <text evidence="3">The sequence shown here is derived from an EMBL/GenBank/DDBJ whole genome shotgun (WGS) entry which is preliminary data.</text>
</comment>
<sequence length="899" mass="98100">MSQSRSWSLSQVGLIGGFVAFAIAVLVAYRAPATGYELSIYGATPTLYWVLVAVAVLCSLVIAVMGGARFRNLALFLGGVSVFSVVALPVIRGYFFLGAGDSLTHLGWARDIVSGQTPVTEILYPGIHTFAILLSMVTGYSLEHSFLFVVLAFIALTFLLVPRIAALVFPQDDAVVVIATFSTFLLLPINTISTHLAPHSFSQAVFFGSLTVFLFFRYVSSNRPESSTFRPTAIGALLGITGIATVLYHPMQALNILVLLGLAAAVQYVARRTDRWEQFHSNRPVYAQTAILAVALFLWIIQRAAFLNTVGAVERTVEGYLSGTPPTAAGAAASQGASLAAIGVSIEEIFLKLFLVSVIFIGLTGVLAVATLSSRFDDMPETTAKIQYLTLGALGTLPFALVYIFGNIGELHFRLLGYLMVIATVLGAVMITLSAIGISPRMGARTAHVGIVLAFVILLPLALLAAFPSPYIYQPNQQVTEAQLDGYHQAFTLQNETLTVQSVRQGPWRYNDAVLGVEASEETEYDNYVPDNGLTDLNSSFEGQGYLAITDYDRERELVAYKELRYSQEGFDALDATPGVNRVISNGDFTLFFVEDFEERAESTETQQTFGSDEQSAVSELDLAGGGAAADATRPGGGDGSSVTNAEVPDRETDPPDDTQRTSDEPANDDSFSGSDSTQSDDSAVTPDTAAPTPTTDEPVGTPNAEETTTDEPTSLDTGEAVAAVNDTRVARVEQRDERQTSTTTQRERDDDDASNDGKAKGHDKDEKENRGNGDGKAKGRDADRSEERRGERTGEEDEREGRDDRDDETERERDEGRDEDDDEREDDEREDRDERDDEDEEDDDDRRDDDRERDDDDRDDADERDDDDDEEESEGDDDEDEGDRDDEDEDGGDHRDDD</sequence>
<keyword evidence="2" id="KW-0812">Transmembrane</keyword>
<dbReference type="RefSeq" id="WP_390225988.1">
    <property type="nucleotide sequence ID" value="NZ_JBHTAA010000015.1"/>
</dbReference>
<feature type="transmembrane region" description="Helical" evidence="2">
    <location>
        <begin position="418"/>
        <end position="438"/>
    </location>
</feature>
<feature type="compositionally biased region" description="Basic and acidic residues" evidence="1">
    <location>
        <begin position="729"/>
        <end position="740"/>
    </location>
</feature>
<reference evidence="3 4" key="1">
    <citation type="journal article" date="2019" name="Int. J. Syst. Evol. Microbiol.">
        <title>The Global Catalogue of Microorganisms (GCM) 10K type strain sequencing project: providing services to taxonomists for standard genome sequencing and annotation.</title>
        <authorList>
            <consortium name="The Broad Institute Genomics Platform"/>
            <consortium name="The Broad Institute Genome Sequencing Center for Infectious Disease"/>
            <person name="Wu L."/>
            <person name="Ma J."/>
        </authorList>
    </citation>
    <scope>NUCLEOTIDE SEQUENCE [LARGE SCALE GENOMIC DNA]</scope>
    <source>
        <strain evidence="3 4">DSM 29988</strain>
    </source>
</reference>
<feature type="transmembrane region" description="Helical" evidence="2">
    <location>
        <begin position="200"/>
        <end position="219"/>
    </location>
</feature>
<feature type="compositionally biased region" description="Acidic residues" evidence="1">
    <location>
        <begin position="818"/>
        <end position="892"/>
    </location>
</feature>